<feature type="non-terminal residue" evidence="2">
    <location>
        <position position="1"/>
    </location>
</feature>
<dbReference type="AlphaFoldDB" id="A0AAN4ZHX0"/>
<proteinExistence type="predicted"/>
<evidence type="ECO:0000256" key="1">
    <source>
        <dbReference type="SAM" id="SignalP"/>
    </source>
</evidence>
<protein>
    <submittedName>
        <fullName evidence="2">Uncharacterized protein</fullName>
    </submittedName>
</protein>
<reference evidence="3" key="1">
    <citation type="submission" date="2022-10" db="EMBL/GenBank/DDBJ databases">
        <title>Genome assembly of Pristionchus species.</title>
        <authorList>
            <person name="Yoshida K."/>
            <person name="Sommer R.J."/>
        </authorList>
    </citation>
    <scope>NUCLEOTIDE SEQUENCE [LARGE SCALE GENOMIC DNA]</scope>
    <source>
        <strain evidence="3">RS5460</strain>
    </source>
</reference>
<keyword evidence="3" id="KW-1185">Reference proteome</keyword>
<feature type="chain" id="PRO_5042862598" evidence="1">
    <location>
        <begin position="21"/>
        <end position="145"/>
    </location>
</feature>
<sequence length="145" mass="15445">SMLRTLLSLFIMSLAVSCSAIPKPLETIIVSCDETVAMGKCNLNNQCDQLGYMCDSSNELCCPVVDYTDETMIAGPALNGQCEDFYALVKIPGGEKGGECVSVLSIPGLCPVTDDTETCTEEPHHCFEGTECYEAAGICCPIVAK</sequence>
<evidence type="ECO:0000313" key="2">
    <source>
        <dbReference type="EMBL" id="GMR40194.1"/>
    </source>
</evidence>
<dbReference type="EMBL" id="BTRK01000003">
    <property type="protein sequence ID" value="GMR40194.1"/>
    <property type="molecule type" value="Genomic_DNA"/>
</dbReference>
<comment type="caution">
    <text evidence="2">The sequence shown here is derived from an EMBL/GenBank/DDBJ whole genome shotgun (WGS) entry which is preliminary data.</text>
</comment>
<accession>A0AAN4ZHX0</accession>
<dbReference type="Proteomes" id="UP001328107">
    <property type="component" value="Unassembled WGS sequence"/>
</dbReference>
<evidence type="ECO:0000313" key="3">
    <source>
        <dbReference type="Proteomes" id="UP001328107"/>
    </source>
</evidence>
<gene>
    <name evidence="2" type="ORF">PMAYCL1PPCAC_10389</name>
</gene>
<name>A0AAN4ZHX0_9BILA</name>
<keyword evidence="1" id="KW-0732">Signal</keyword>
<feature type="signal peptide" evidence="1">
    <location>
        <begin position="1"/>
        <end position="20"/>
    </location>
</feature>
<organism evidence="2 3">
    <name type="scientific">Pristionchus mayeri</name>
    <dbReference type="NCBI Taxonomy" id="1317129"/>
    <lineage>
        <taxon>Eukaryota</taxon>
        <taxon>Metazoa</taxon>
        <taxon>Ecdysozoa</taxon>
        <taxon>Nematoda</taxon>
        <taxon>Chromadorea</taxon>
        <taxon>Rhabditida</taxon>
        <taxon>Rhabditina</taxon>
        <taxon>Diplogasteromorpha</taxon>
        <taxon>Diplogasteroidea</taxon>
        <taxon>Neodiplogasteridae</taxon>
        <taxon>Pristionchus</taxon>
    </lineage>
</organism>